<dbReference type="AlphaFoldDB" id="A0A2A2G614"/>
<name>A0A2A2G614_9BACT</name>
<dbReference type="Proteomes" id="UP000218831">
    <property type="component" value="Unassembled WGS sequence"/>
</dbReference>
<proteinExistence type="predicted"/>
<dbReference type="RefSeq" id="WP_095607133.1">
    <property type="nucleotide sequence ID" value="NZ_NSKE01000009.1"/>
</dbReference>
<evidence type="ECO:0008006" key="3">
    <source>
        <dbReference type="Google" id="ProtNLM"/>
    </source>
</evidence>
<dbReference type="InterPro" id="IPR043519">
    <property type="entry name" value="NT_sf"/>
</dbReference>
<dbReference type="EMBL" id="NSKE01000009">
    <property type="protein sequence ID" value="PAU93206.1"/>
    <property type="molecule type" value="Genomic_DNA"/>
</dbReference>
<comment type="caution">
    <text evidence="1">The sequence shown here is derived from an EMBL/GenBank/DDBJ whole genome shotgun (WGS) entry which is preliminary data.</text>
</comment>
<evidence type="ECO:0000313" key="1">
    <source>
        <dbReference type="EMBL" id="PAU93206.1"/>
    </source>
</evidence>
<protein>
    <recommendedName>
        <fullName evidence="3">Nucleotidyltransferase</fullName>
    </recommendedName>
</protein>
<dbReference type="Pfam" id="PF09970">
    <property type="entry name" value="DUF2204"/>
    <property type="match status" value="1"/>
</dbReference>
<reference evidence="1 2" key="1">
    <citation type="submission" date="2017-08" db="EMBL/GenBank/DDBJ databases">
        <title>Aliifodinibius alkalisoli sp. nov., isolated from saline alkaline soil.</title>
        <authorList>
            <person name="Liu D."/>
            <person name="Zhang G."/>
        </authorList>
    </citation>
    <scope>NUCLEOTIDE SEQUENCE [LARGE SCALE GENOMIC DNA]</scope>
    <source>
        <strain evidence="1 2">WN023</strain>
    </source>
</reference>
<accession>A0A2A2G614</accession>
<gene>
    <name evidence="1" type="ORF">CK503_12335</name>
</gene>
<dbReference type="Gene3D" id="3.30.460.40">
    <property type="match status" value="1"/>
</dbReference>
<evidence type="ECO:0000313" key="2">
    <source>
        <dbReference type="Proteomes" id="UP000218831"/>
    </source>
</evidence>
<dbReference type="SUPFAM" id="SSF81301">
    <property type="entry name" value="Nucleotidyltransferase"/>
    <property type="match status" value="1"/>
</dbReference>
<dbReference type="OrthoDB" id="121150at2"/>
<sequence>MRLEEDYEEFIELLNEHKIQYLIVGAYAVSFYARPRNTGDIDFFIDNSSKNISNLLKVLQKFGFGELDLTSDDFEGNDNIIQLGYEPVRIDIMTGISGISFTQAYKNKVRGKLGNQPVYFISLDDLIINKRSSNRTQDMADAELLEKFQNKN</sequence>
<dbReference type="InterPro" id="IPR018700">
    <property type="entry name" value="DUF2204"/>
</dbReference>
<keyword evidence="2" id="KW-1185">Reference proteome</keyword>
<organism evidence="1 2">
    <name type="scientific">Fodinibius salipaludis</name>
    <dbReference type="NCBI Taxonomy" id="2032627"/>
    <lineage>
        <taxon>Bacteria</taxon>
        <taxon>Pseudomonadati</taxon>
        <taxon>Balneolota</taxon>
        <taxon>Balneolia</taxon>
        <taxon>Balneolales</taxon>
        <taxon>Balneolaceae</taxon>
        <taxon>Fodinibius</taxon>
    </lineage>
</organism>